<evidence type="ECO:0000313" key="1">
    <source>
        <dbReference type="EMBL" id="AFI91187.1"/>
    </source>
</evidence>
<reference evidence="1 3" key="1">
    <citation type="journal article" date="2012" name="J. Bacteriol.">
        <title>Genome sequence of Pectobacterium sp. strain SCC3193.</title>
        <authorList>
            <person name="Koskinen J.P."/>
            <person name="Laine P."/>
            <person name="Niemi O."/>
            <person name="Nykyri J."/>
            <person name="Harjunpaa H."/>
            <person name="Auvinen P."/>
            <person name="Paulin L."/>
            <person name="Pirhonen M."/>
            <person name="Palva T."/>
            <person name="Holm L."/>
        </authorList>
    </citation>
    <scope>NUCLEOTIDE SEQUENCE [LARGE SCALE GENOMIC DNA]</scope>
    <source>
        <strain evidence="1 3">SCC3193</strain>
    </source>
</reference>
<dbReference type="AlphaFoldDB" id="A0A0H3I6L6"/>
<dbReference type="EMBL" id="WABS01000010">
    <property type="protein sequence ID" value="MBI0554235.1"/>
    <property type="molecule type" value="Genomic_DNA"/>
</dbReference>
<evidence type="ECO:0000313" key="4">
    <source>
        <dbReference type="Proteomes" id="UP001194579"/>
    </source>
</evidence>
<dbReference type="OMA" id="KYAFEQN"/>
<accession>A0A0H3I6L6</accession>
<dbReference type="HOGENOM" id="CLU_126541_0_0_6"/>
<keyword evidence="4" id="KW-1185">Reference proteome</keyword>
<evidence type="ECO:0000313" key="3">
    <source>
        <dbReference type="Proteomes" id="UP000008044"/>
    </source>
</evidence>
<dbReference type="RefSeq" id="WP_014700710.1">
    <property type="nucleotide sequence ID" value="NC_017845.1"/>
</dbReference>
<dbReference type="eggNOG" id="ENOG5031HTD">
    <property type="taxonomic scope" value="Bacteria"/>
</dbReference>
<reference evidence="1" key="2">
    <citation type="submission" date="2012-03" db="EMBL/GenBank/DDBJ databases">
        <authorList>
            <person name="Koskinen P."/>
            <person name="Laine P."/>
            <person name="Niemi O."/>
            <person name="Nykyri J."/>
            <person name="Harjunpaa H."/>
            <person name="Auvinen P."/>
            <person name="Paulin L."/>
            <person name="Pirhonen M."/>
            <person name="Palva T."/>
            <person name="Holm L."/>
        </authorList>
    </citation>
    <scope>NUCLEOTIDE SEQUENCE</scope>
    <source>
        <strain evidence="1">SCC3193</strain>
    </source>
</reference>
<protein>
    <submittedName>
        <fullName evidence="1">Uncharacterized protein</fullName>
    </submittedName>
</protein>
<proteinExistence type="predicted"/>
<gene>
    <name evidence="1" type="ordered locus">W5S_3107</name>
    <name evidence="2" type="ORF">F6Q06_06975</name>
</gene>
<name>A0A0H3I6L6_PECPM</name>
<reference evidence="4" key="3">
    <citation type="submission" date="2023-07" db="EMBL/GenBank/DDBJ databases">
        <title>Identification of Pectobacterium versatile causing blackleg of potato from New York State with a whole genome sequencing approach.</title>
        <authorList>
            <person name="Ma X."/>
            <person name="Swingle B."/>
        </authorList>
    </citation>
    <scope>NUCLEOTIDE SEQUENCE [LARGE SCALE GENOMIC DNA]</scope>
    <source>
        <strain evidence="4">NY1588A</strain>
    </source>
</reference>
<dbReference type="PATRIC" id="fig|1166016.3.peg.3157"/>
<dbReference type="Proteomes" id="UP000008044">
    <property type="component" value="Chromosome"/>
</dbReference>
<dbReference type="KEGG" id="pec:W5S_3107"/>
<reference evidence="2" key="4">
    <citation type="submission" date="2024-05" db="EMBL/GenBank/DDBJ databases">
        <title>Identification of Pectobacterium versatile causing blackleg of potato from New York State with a whole genome sequencing approach.</title>
        <authorList>
            <person name="Ma X."/>
            <person name="Swingle B."/>
        </authorList>
    </citation>
    <scope>NUCLEOTIDE SEQUENCE</scope>
    <source>
        <strain evidence="2">NY1588A</strain>
    </source>
</reference>
<sequence length="183" mass="21120">MNKQVEFYMEPVRFFKNPLFLSGSKMASSKHDVITKKDDALKLIFSQDVPSGYWIWDDFFSGLISELILDDNYDLAQKSIVERVIAENDDTLKETIRKRKEYLIRKKAGLAGNSEYDEFVKEVGDECNYMLMMLSVQRYLKGEGVNNKLEELFDIFKMGFLPCGVKKNANEIVVFDPSVLTVV</sequence>
<dbReference type="Proteomes" id="UP001194579">
    <property type="component" value="Unassembled WGS sequence"/>
</dbReference>
<organism evidence="1 3">
    <name type="scientific">Pectobacterium parmentieri</name>
    <dbReference type="NCBI Taxonomy" id="1905730"/>
    <lineage>
        <taxon>Bacteria</taxon>
        <taxon>Pseudomonadati</taxon>
        <taxon>Pseudomonadota</taxon>
        <taxon>Gammaproteobacteria</taxon>
        <taxon>Enterobacterales</taxon>
        <taxon>Pectobacteriaceae</taxon>
        <taxon>Pectobacterium</taxon>
    </lineage>
</organism>
<evidence type="ECO:0000313" key="2">
    <source>
        <dbReference type="EMBL" id="MBI0554235.1"/>
    </source>
</evidence>
<dbReference type="EMBL" id="CP003415">
    <property type="protein sequence ID" value="AFI91187.1"/>
    <property type="molecule type" value="Genomic_DNA"/>
</dbReference>